<dbReference type="EMBL" id="BBYR01000017">
    <property type="protein sequence ID" value="GAP35239.1"/>
    <property type="molecule type" value="Genomic_DNA"/>
</dbReference>
<feature type="chain" id="PRO_5005513482" evidence="2">
    <location>
        <begin position="25"/>
        <end position="155"/>
    </location>
</feature>
<feature type="region of interest" description="Disordered" evidence="1">
    <location>
        <begin position="116"/>
        <end position="139"/>
    </location>
</feature>
<dbReference type="PROSITE" id="PS50914">
    <property type="entry name" value="BON"/>
    <property type="match status" value="1"/>
</dbReference>
<evidence type="ECO:0000313" key="4">
    <source>
        <dbReference type="EMBL" id="GAP35239.1"/>
    </source>
</evidence>
<sequence length="155" mass="15982">MRKMPLHATLIATAAAALMLSACGRNDDRTAGQQLDQAVASAETRADQARADVKQGMAEARESARETGAEIKAGASRAADAVADKVEDAAITASVNAELAKDDRLSALKINVDTSGGHVSLRGTAPDASARERATRLASSVKGVVSVDNQLEVRG</sequence>
<evidence type="ECO:0000313" key="5">
    <source>
        <dbReference type="Proteomes" id="UP000037660"/>
    </source>
</evidence>
<dbReference type="PANTHER" id="PTHR34606">
    <property type="entry name" value="BON DOMAIN-CONTAINING PROTEIN"/>
    <property type="match status" value="1"/>
</dbReference>
<evidence type="ECO:0000256" key="1">
    <source>
        <dbReference type="SAM" id="MobiDB-lite"/>
    </source>
</evidence>
<protein>
    <submittedName>
        <fullName evidence="4">Putative periplasmic protein</fullName>
    </submittedName>
</protein>
<proteinExistence type="predicted"/>
<feature type="domain" description="BON" evidence="3">
    <location>
        <begin position="87"/>
        <end position="155"/>
    </location>
</feature>
<feature type="signal peptide" evidence="2">
    <location>
        <begin position="1"/>
        <end position="24"/>
    </location>
</feature>
<feature type="region of interest" description="Disordered" evidence="1">
    <location>
        <begin position="45"/>
        <end position="72"/>
    </location>
</feature>
<comment type="caution">
    <text evidence="4">The sequence shown here is derived from an EMBL/GenBank/DDBJ whole genome shotgun (WGS) entry which is preliminary data.</text>
</comment>
<dbReference type="InterPro" id="IPR014004">
    <property type="entry name" value="Transpt-assoc_nodulatn_dom_bac"/>
</dbReference>
<evidence type="ECO:0000256" key="2">
    <source>
        <dbReference type="SAM" id="SignalP"/>
    </source>
</evidence>
<dbReference type="AlphaFoldDB" id="A0A0K8NY76"/>
<dbReference type="Proteomes" id="UP000037660">
    <property type="component" value="Unassembled WGS sequence"/>
</dbReference>
<dbReference type="PANTHER" id="PTHR34606:SF15">
    <property type="entry name" value="BON DOMAIN-CONTAINING PROTEIN"/>
    <property type="match status" value="1"/>
</dbReference>
<dbReference type="InterPro" id="IPR007055">
    <property type="entry name" value="BON_dom"/>
</dbReference>
<keyword evidence="2" id="KW-0732">Signal</keyword>
<organism evidence="4 5">
    <name type="scientific">Piscinibacter sakaiensis</name>
    <name type="common">Ideonella sakaiensis</name>
    <dbReference type="NCBI Taxonomy" id="1547922"/>
    <lineage>
        <taxon>Bacteria</taxon>
        <taxon>Pseudomonadati</taxon>
        <taxon>Pseudomonadota</taxon>
        <taxon>Betaproteobacteria</taxon>
        <taxon>Burkholderiales</taxon>
        <taxon>Sphaerotilaceae</taxon>
        <taxon>Piscinibacter</taxon>
    </lineage>
</organism>
<gene>
    <name evidence="4" type="ORF">ISF6_0830</name>
</gene>
<reference evidence="5" key="1">
    <citation type="submission" date="2015-07" db="EMBL/GenBank/DDBJ databases">
        <title>Discovery of a poly(ethylene terephthalate assimilation.</title>
        <authorList>
            <person name="Yoshida S."/>
            <person name="Hiraga K."/>
            <person name="Takehana T."/>
            <person name="Taniguchi I."/>
            <person name="Yamaji H."/>
            <person name="Maeda Y."/>
            <person name="Toyohara K."/>
            <person name="Miyamoto K."/>
            <person name="Kimura Y."/>
            <person name="Oda K."/>
        </authorList>
    </citation>
    <scope>NUCLEOTIDE SEQUENCE [LARGE SCALE GENOMIC DNA]</scope>
    <source>
        <strain evidence="5">NBRC 110686 / TISTR 2288 / 201-F6</strain>
    </source>
</reference>
<dbReference type="STRING" id="1547922.ISF6_0830"/>
<evidence type="ECO:0000259" key="3">
    <source>
        <dbReference type="PROSITE" id="PS50914"/>
    </source>
</evidence>
<reference evidence="4 5" key="2">
    <citation type="journal article" date="2016" name="Science">
        <title>A bacterium that degrades and assimilates poly(ethylene terephthalate).</title>
        <authorList>
            <person name="Yoshida S."/>
            <person name="Hiraga K."/>
            <person name="Takehana T."/>
            <person name="Taniguchi I."/>
            <person name="Yamaji H."/>
            <person name="Maeda Y."/>
            <person name="Toyohara K."/>
            <person name="Miyamoto K."/>
            <person name="Kimura Y."/>
            <person name="Oda K."/>
        </authorList>
    </citation>
    <scope>NUCLEOTIDE SEQUENCE [LARGE SCALE GENOMIC DNA]</scope>
    <source>
        <strain evidence="5">NBRC 110686 / TISTR 2288 / 201-F6</strain>
    </source>
</reference>
<name>A0A0K8NY76_PISS1</name>
<dbReference type="RefSeq" id="WP_054019301.1">
    <property type="nucleotide sequence ID" value="NZ_BBYR01000017.1"/>
</dbReference>
<dbReference type="OrthoDB" id="8564061at2"/>
<feature type="compositionally biased region" description="Basic and acidic residues" evidence="1">
    <location>
        <begin position="45"/>
        <end position="69"/>
    </location>
</feature>
<dbReference type="Pfam" id="PF04972">
    <property type="entry name" value="BON"/>
    <property type="match status" value="1"/>
</dbReference>
<dbReference type="SMART" id="SM00749">
    <property type="entry name" value="BON"/>
    <property type="match status" value="1"/>
</dbReference>
<dbReference type="InterPro" id="IPR051686">
    <property type="entry name" value="Lipoprotein_DolP"/>
</dbReference>
<accession>A0A0K8NY76</accession>
<dbReference type="PROSITE" id="PS51257">
    <property type="entry name" value="PROKAR_LIPOPROTEIN"/>
    <property type="match status" value="1"/>
</dbReference>
<keyword evidence="5" id="KW-1185">Reference proteome</keyword>
<dbReference type="Gene3D" id="3.30.1340.30">
    <property type="match status" value="1"/>
</dbReference>